<sequence>MTFPRQFWLLAPTLPESLSNLTCPRILSLQLRWWATAAPQAASRSWCTRGCTTRTCTTTAATTRPGTSPRRWGSKSPPTALTTSSRPSSSSLTARASLDASPHCLTKDNLPRVLSHPFPSLSSHVVPFCRNPWVCFFYGIWNVSPTGVSSVLFHPCVGSGPKVATNDVA</sequence>
<feature type="region of interest" description="Disordered" evidence="1">
    <location>
        <begin position="59"/>
        <end position="96"/>
    </location>
</feature>
<dbReference type="EMBL" id="GIFC01012646">
    <property type="protein sequence ID" value="MXU94729.1"/>
    <property type="molecule type" value="Transcribed_RNA"/>
</dbReference>
<organism evidence="2">
    <name type="scientific">Ixodes ricinus</name>
    <name type="common">Common tick</name>
    <name type="synonym">Acarus ricinus</name>
    <dbReference type="NCBI Taxonomy" id="34613"/>
    <lineage>
        <taxon>Eukaryota</taxon>
        <taxon>Metazoa</taxon>
        <taxon>Ecdysozoa</taxon>
        <taxon>Arthropoda</taxon>
        <taxon>Chelicerata</taxon>
        <taxon>Arachnida</taxon>
        <taxon>Acari</taxon>
        <taxon>Parasitiformes</taxon>
        <taxon>Ixodida</taxon>
        <taxon>Ixodoidea</taxon>
        <taxon>Ixodidae</taxon>
        <taxon>Ixodinae</taxon>
        <taxon>Ixodes</taxon>
    </lineage>
</organism>
<evidence type="ECO:0000313" key="2">
    <source>
        <dbReference type="EMBL" id="MXU94729.1"/>
    </source>
</evidence>
<protein>
    <submittedName>
        <fullName evidence="2">Uncharacterized protein</fullName>
    </submittedName>
</protein>
<name>A0A6B0UY62_IXORI</name>
<dbReference type="AlphaFoldDB" id="A0A6B0UY62"/>
<accession>A0A6B0UY62</accession>
<proteinExistence type="predicted"/>
<reference evidence="2" key="1">
    <citation type="submission" date="2019-12" db="EMBL/GenBank/DDBJ databases">
        <title>An insight into the sialome of adult female Ixodes ricinus ticks feeding for 6 days.</title>
        <authorList>
            <person name="Perner J."/>
            <person name="Ribeiro J.M.C."/>
        </authorList>
    </citation>
    <scope>NUCLEOTIDE SEQUENCE</scope>
    <source>
        <strain evidence="2">Semi-engorged</strain>
        <tissue evidence="2">Salivary glands</tissue>
    </source>
</reference>
<evidence type="ECO:0000256" key="1">
    <source>
        <dbReference type="SAM" id="MobiDB-lite"/>
    </source>
</evidence>